<keyword evidence="2" id="KW-1185">Reference proteome</keyword>
<dbReference type="RefSeq" id="WP_093393554.1">
    <property type="nucleotide sequence ID" value="NZ_FOUU01000002.1"/>
</dbReference>
<dbReference type="STRING" id="39841.SAMN05660836_00719"/>
<dbReference type="EMBL" id="FOUU01000002">
    <property type="protein sequence ID" value="SFM58811.1"/>
    <property type="molecule type" value="Genomic_DNA"/>
</dbReference>
<dbReference type="OrthoDB" id="5432324at2"/>
<gene>
    <name evidence="1" type="ORF">SAMN05660836_00719</name>
</gene>
<sequence>MTCAHCTTGIDSTVICQKIREIYPDIGRCGIEVSAQYDDQAKAWAVTLSKEGHTLKTFLDEEDIRACQEGRECIHLGTQIEQLKKNLGLT</sequence>
<protein>
    <submittedName>
        <fullName evidence="1">Uncharacterized protein</fullName>
    </submittedName>
</protein>
<evidence type="ECO:0000313" key="2">
    <source>
        <dbReference type="Proteomes" id="UP000199611"/>
    </source>
</evidence>
<accession>A0A1I4S336</accession>
<dbReference type="AlphaFoldDB" id="A0A1I4S336"/>
<dbReference type="Proteomes" id="UP000199611">
    <property type="component" value="Unassembled WGS sequence"/>
</dbReference>
<reference evidence="1 2" key="1">
    <citation type="submission" date="2016-10" db="EMBL/GenBank/DDBJ databases">
        <authorList>
            <person name="de Groot N.N."/>
        </authorList>
    </citation>
    <scope>NUCLEOTIDE SEQUENCE [LARGE SCALE GENOMIC DNA]</scope>
    <source>
        <strain evidence="1 2">DSM 9990</strain>
    </source>
</reference>
<name>A0A1I4S336_9BACT</name>
<proteinExistence type="predicted"/>
<organism evidence="1 2">
    <name type="scientific">Thermodesulforhabdus norvegica</name>
    <dbReference type="NCBI Taxonomy" id="39841"/>
    <lineage>
        <taxon>Bacteria</taxon>
        <taxon>Pseudomonadati</taxon>
        <taxon>Thermodesulfobacteriota</taxon>
        <taxon>Syntrophobacteria</taxon>
        <taxon>Syntrophobacterales</taxon>
        <taxon>Thermodesulforhabdaceae</taxon>
        <taxon>Thermodesulforhabdus</taxon>
    </lineage>
</organism>
<evidence type="ECO:0000313" key="1">
    <source>
        <dbReference type="EMBL" id="SFM58811.1"/>
    </source>
</evidence>